<comment type="catalytic activity">
    <reaction evidence="5">
        <text>an R-cob(III)alamin(out) + ATP + H2O = an R-cob(III)alamin(in) + ADP + phosphate + H(+)</text>
        <dbReference type="Rhea" id="RHEA:17873"/>
        <dbReference type="ChEBI" id="CHEBI:15377"/>
        <dbReference type="ChEBI" id="CHEBI:15378"/>
        <dbReference type="ChEBI" id="CHEBI:30616"/>
        <dbReference type="ChEBI" id="CHEBI:43474"/>
        <dbReference type="ChEBI" id="CHEBI:140785"/>
        <dbReference type="ChEBI" id="CHEBI:456216"/>
        <dbReference type="EC" id="7.6.2.8"/>
    </reaction>
</comment>
<gene>
    <name evidence="11" type="ordered locus">Mpet_1506</name>
</gene>
<dbReference type="PANTHER" id="PTHR42794">
    <property type="entry name" value="HEMIN IMPORT ATP-BINDING PROTEIN HMUV"/>
    <property type="match status" value="1"/>
</dbReference>
<accession>E1RG28</accession>
<dbReference type="EC" id="7.6.2.8" evidence="7"/>
<sequence>MLKLKIENLSLSYGTEKVLKNISMEFEEPGIVGIIGPNGAGKSTLLRCINNILKPQAGRVLIDDKDISRMEATEIAGKLGYVPQEFPVSFLSTVFDTVLTGRRPYTSWRIGQKDLKIAADVIKMLDLEDIALRNISELSGGQQQRVMIARALAQQTGILLLDEPTSKLDIRHQLEVMDIIKKLSAEKQLLSIIVMHDLNLASRYTDKILMLKSGRIAYSGSPADVLTRENIGDVYGVDAKIIIEDDLPHVIPVQPI</sequence>
<evidence type="ECO:0000313" key="12">
    <source>
        <dbReference type="Proteomes" id="UP000006565"/>
    </source>
</evidence>
<evidence type="ECO:0000256" key="7">
    <source>
        <dbReference type="ARBA" id="ARBA00066387"/>
    </source>
</evidence>
<proteinExistence type="predicted"/>
<dbReference type="Proteomes" id="UP000006565">
    <property type="component" value="Chromosome"/>
</dbReference>
<dbReference type="InterPro" id="IPR003439">
    <property type="entry name" value="ABC_transporter-like_ATP-bd"/>
</dbReference>
<dbReference type="InterPro" id="IPR017871">
    <property type="entry name" value="ABC_transporter-like_CS"/>
</dbReference>
<dbReference type="CDD" id="cd03214">
    <property type="entry name" value="ABC_Iron-Siderophores_B12_Hemin"/>
    <property type="match status" value="1"/>
</dbReference>
<keyword evidence="12" id="KW-1185">Reference proteome</keyword>
<evidence type="ECO:0000256" key="6">
    <source>
        <dbReference type="ARBA" id="ARBA00058960"/>
    </source>
</evidence>
<dbReference type="PROSITE" id="PS50893">
    <property type="entry name" value="ABC_TRANSPORTER_2"/>
    <property type="match status" value="1"/>
</dbReference>
<dbReference type="PANTHER" id="PTHR42794:SF1">
    <property type="entry name" value="HEMIN IMPORT ATP-BINDING PROTEIN HMUV"/>
    <property type="match status" value="1"/>
</dbReference>
<dbReference type="HOGENOM" id="CLU_000604_1_11_2"/>
<comment type="function">
    <text evidence="6">Required for corrinoid utilization. Probably part of the ABC transporter complex BtuCDF involved in cobalamin (vitamin B12) import. Probably responsible for energy coupling to the transport system.</text>
</comment>
<evidence type="ECO:0000256" key="1">
    <source>
        <dbReference type="ARBA" id="ARBA00022448"/>
    </source>
</evidence>
<dbReference type="SMART" id="SM00382">
    <property type="entry name" value="AAA"/>
    <property type="match status" value="1"/>
</dbReference>
<evidence type="ECO:0000256" key="9">
    <source>
        <dbReference type="ARBA" id="ARBA00077139"/>
    </source>
</evidence>
<reference evidence="11 12" key="1">
    <citation type="journal article" date="2010" name="Stand. Genomic Sci.">
        <title>Complete genome sequence of Methanoplanus petrolearius type strain (SEBR 4847).</title>
        <authorList>
            <person name="Brambilla E."/>
            <person name="Djao O.D."/>
            <person name="Daligault H."/>
            <person name="Lapidus A."/>
            <person name="Lucas S."/>
            <person name="Hammon N."/>
            <person name="Nolan M."/>
            <person name="Tice H."/>
            <person name="Cheng J.F."/>
            <person name="Han C."/>
            <person name="Tapia R."/>
            <person name="Goodwin L."/>
            <person name="Pitluck S."/>
            <person name="Liolios K."/>
            <person name="Ivanova N."/>
            <person name="Mavromatis K."/>
            <person name="Mikhailova N."/>
            <person name="Pati A."/>
            <person name="Chen A."/>
            <person name="Palaniappan K."/>
            <person name="Land M."/>
            <person name="Hauser L."/>
            <person name="Chang Y.J."/>
            <person name="Jeffries C.D."/>
            <person name="Rohde M."/>
            <person name="Spring S."/>
            <person name="Sikorski J."/>
            <person name="Goker M."/>
            <person name="Woyke T."/>
            <person name="Bristow J."/>
            <person name="Eisen J.A."/>
            <person name="Markowitz V."/>
            <person name="Hugenholtz P."/>
            <person name="Kyrpides N.C."/>
            <person name="Klenk H.P."/>
        </authorList>
    </citation>
    <scope>NUCLEOTIDE SEQUENCE [LARGE SCALE GENOMIC DNA]</scope>
    <source>
        <strain evidence="12">DSM 11571 / OCM 486 / SEBR 4847</strain>
    </source>
</reference>
<feature type="domain" description="ABC transporter" evidence="10">
    <location>
        <begin position="4"/>
        <end position="238"/>
    </location>
</feature>
<dbReference type="SUPFAM" id="SSF52540">
    <property type="entry name" value="P-loop containing nucleoside triphosphate hydrolases"/>
    <property type="match status" value="1"/>
</dbReference>
<dbReference type="Pfam" id="PF00005">
    <property type="entry name" value="ABC_tran"/>
    <property type="match status" value="1"/>
</dbReference>
<dbReference type="GO" id="GO:0016887">
    <property type="term" value="F:ATP hydrolysis activity"/>
    <property type="evidence" value="ECO:0007669"/>
    <property type="project" value="InterPro"/>
</dbReference>
<dbReference type="eggNOG" id="arCOG00198">
    <property type="taxonomic scope" value="Archaea"/>
</dbReference>
<dbReference type="AlphaFoldDB" id="E1RG28"/>
<dbReference type="PROSITE" id="PS00211">
    <property type="entry name" value="ABC_TRANSPORTER_1"/>
    <property type="match status" value="1"/>
</dbReference>
<keyword evidence="1" id="KW-0813">Transport</keyword>
<evidence type="ECO:0000256" key="2">
    <source>
        <dbReference type="ARBA" id="ARBA00022741"/>
    </source>
</evidence>
<organism evidence="11 12">
    <name type="scientific">Methanolacinia petrolearia (strain DSM 11571 / OCM 486 / SEBR 4847)</name>
    <name type="common">Methanoplanus petrolearius</name>
    <dbReference type="NCBI Taxonomy" id="679926"/>
    <lineage>
        <taxon>Archaea</taxon>
        <taxon>Methanobacteriati</taxon>
        <taxon>Methanobacteriota</taxon>
        <taxon>Stenosarchaea group</taxon>
        <taxon>Methanomicrobia</taxon>
        <taxon>Methanomicrobiales</taxon>
        <taxon>Methanomicrobiaceae</taxon>
        <taxon>Methanolacinia</taxon>
    </lineage>
</organism>
<dbReference type="RefSeq" id="WP_013329440.1">
    <property type="nucleotide sequence ID" value="NC_014507.1"/>
</dbReference>
<evidence type="ECO:0000256" key="3">
    <source>
        <dbReference type="ARBA" id="ARBA00022840"/>
    </source>
</evidence>
<evidence type="ECO:0000256" key="5">
    <source>
        <dbReference type="ARBA" id="ARBA00050590"/>
    </source>
</evidence>
<dbReference type="InterPro" id="IPR027417">
    <property type="entry name" value="P-loop_NTPase"/>
</dbReference>
<protein>
    <recommendedName>
        <fullName evidence="8">Cobalamin import ATP-binding protein BtuD</fullName>
        <ecNumber evidence="7">7.6.2.8</ecNumber>
    </recommendedName>
    <alternativeName>
        <fullName evidence="9">Vitamin B12-transporting ATPase</fullName>
    </alternativeName>
</protein>
<name>E1RG28_METP4</name>
<keyword evidence="2" id="KW-0547">Nucleotide-binding</keyword>
<dbReference type="FunFam" id="3.40.50.300:FF:000134">
    <property type="entry name" value="Iron-enterobactin ABC transporter ATP-binding protein"/>
    <property type="match status" value="1"/>
</dbReference>
<dbReference type="InterPro" id="IPR003593">
    <property type="entry name" value="AAA+_ATPase"/>
</dbReference>
<dbReference type="GO" id="GO:0015420">
    <property type="term" value="F:ABC-type vitamin B12 transporter activity"/>
    <property type="evidence" value="ECO:0007669"/>
    <property type="project" value="UniProtKB-EC"/>
</dbReference>
<dbReference type="Gene3D" id="3.40.50.300">
    <property type="entry name" value="P-loop containing nucleotide triphosphate hydrolases"/>
    <property type="match status" value="1"/>
</dbReference>
<evidence type="ECO:0000313" key="11">
    <source>
        <dbReference type="EMBL" id="ADN36263.1"/>
    </source>
</evidence>
<dbReference type="GeneID" id="9743976"/>
<dbReference type="EMBL" id="CP002117">
    <property type="protein sequence ID" value="ADN36263.1"/>
    <property type="molecule type" value="Genomic_DNA"/>
</dbReference>
<keyword evidence="4" id="KW-1278">Translocase</keyword>
<evidence type="ECO:0000256" key="8">
    <source>
        <dbReference type="ARBA" id="ARBA00073649"/>
    </source>
</evidence>
<dbReference type="GO" id="GO:0005524">
    <property type="term" value="F:ATP binding"/>
    <property type="evidence" value="ECO:0007669"/>
    <property type="project" value="UniProtKB-KW"/>
</dbReference>
<keyword evidence="3" id="KW-0067">ATP-binding</keyword>
<evidence type="ECO:0000256" key="4">
    <source>
        <dbReference type="ARBA" id="ARBA00022967"/>
    </source>
</evidence>
<dbReference type="STRING" id="679926.Mpet_1506"/>
<evidence type="ECO:0000259" key="10">
    <source>
        <dbReference type="PROSITE" id="PS50893"/>
    </source>
</evidence>
<dbReference type="KEGG" id="mpi:Mpet_1506"/>